<feature type="active site" evidence="10">
    <location>
        <position position="255"/>
    </location>
</feature>
<evidence type="ECO:0000256" key="7">
    <source>
        <dbReference type="ARBA" id="ARBA00023160"/>
    </source>
</evidence>
<dbReference type="Proteomes" id="UP000676506">
    <property type="component" value="Chromosome 1"/>
</dbReference>
<dbReference type="Pfam" id="PF08545">
    <property type="entry name" value="ACP_syn_III"/>
    <property type="match status" value="1"/>
</dbReference>
<comment type="pathway">
    <text evidence="10">Lipid metabolism; fatty acid biosynthesis.</text>
</comment>
<dbReference type="EC" id="2.3.1.180" evidence="10"/>
<keyword evidence="14" id="KW-1185">Reference proteome</keyword>
<organism evidence="13 14">
    <name type="scientific">Chloracidobacterium validum</name>
    <dbReference type="NCBI Taxonomy" id="2821543"/>
    <lineage>
        <taxon>Bacteria</taxon>
        <taxon>Pseudomonadati</taxon>
        <taxon>Acidobacteriota</taxon>
        <taxon>Terriglobia</taxon>
        <taxon>Terriglobales</taxon>
        <taxon>Acidobacteriaceae</taxon>
        <taxon>Chloracidobacterium</taxon>
    </lineage>
</organism>
<keyword evidence="4 10" id="KW-0808">Transferase</keyword>
<evidence type="ECO:0000256" key="8">
    <source>
        <dbReference type="ARBA" id="ARBA00023268"/>
    </source>
</evidence>
<dbReference type="Gene3D" id="3.40.47.10">
    <property type="match status" value="1"/>
</dbReference>
<dbReference type="NCBIfam" id="NF006829">
    <property type="entry name" value="PRK09352.1"/>
    <property type="match status" value="1"/>
</dbReference>
<comment type="similarity">
    <text evidence="1 10">Belongs to the thiolase-like superfamily. FabH family.</text>
</comment>
<evidence type="ECO:0000256" key="9">
    <source>
        <dbReference type="ARBA" id="ARBA00023315"/>
    </source>
</evidence>
<evidence type="ECO:0000313" key="13">
    <source>
        <dbReference type="EMBL" id="QUW02024.1"/>
    </source>
</evidence>
<keyword evidence="3 10" id="KW-0444">Lipid biosynthesis</keyword>
<feature type="domain" description="Beta-ketoacyl-[acyl-carrier-protein] synthase III N-terminal" evidence="12">
    <location>
        <begin position="109"/>
        <end position="187"/>
    </location>
</feature>
<dbReference type="PANTHER" id="PTHR34069">
    <property type="entry name" value="3-OXOACYL-[ACYL-CARRIER-PROTEIN] SYNTHASE 3"/>
    <property type="match status" value="1"/>
</dbReference>
<evidence type="ECO:0000256" key="6">
    <source>
        <dbReference type="ARBA" id="ARBA00023098"/>
    </source>
</evidence>
<evidence type="ECO:0000256" key="5">
    <source>
        <dbReference type="ARBA" id="ARBA00022832"/>
    </source>
</evidence>
<evidence type="ECO:0000256" key="3">
    <source>
        <dbReference type="ARBA" id="ARBA00022516"/>
    </source>
</evidence>
<dbReference type="InterPro" id="IPR013747">
    <property type="entry name" value="ACP_syn_III_C"/>
</dbReference>
<dbReference type="RefSeq" id="WP_211427915.1">
    <property type="nucleotide sequence ID" value="NZ_CP072648.1"/>
</dbReference>
<keyword evidence="6 10" id="KW-0443">Lipid metabolism</keyword>
<feature type="active site" evidence="10">
    <location>
        <position position="285"/>
    </location>
</feature>
<keyword evidence="5 10" id="KW-0276">Fatty acid metabolism</keyword>
<sequence>MPTQAAGIIGTGRALPERTLTNADLEKMVETSDEWIVSRTGIRERRIAAPDETTSHFATIAAQRALDAAGIAPNDLDLIICATVCPDMMLPSTACLIQSKLGARRAAAYDLVAACSGFIYGLATARSFIEAGHCRHALVIGAELLSRFVDYTDRATCVIFGDGAGAAVLGPVAPGRGILAHRILSDGNYADLLYTPGGGTRYPASPETIEQRLHYIKMRGNELFKVAVRSMSDTVGQILDELRLTPSDVDLFIPHQANQRITDAVANRLDIGSERIYANIERMGNTSSASIPIALDECVTAGRVKPGNLIVFASFGAGVTWGAMAVRW</sequence>
<comment type="function">
    <text evidence="10">Catalyzes the condensation reaction of fatty acid synthesis by the addition to an acyl acceptor of two carbons from malonyl-ACP. Catalyzes the first condensation reaction which initiates fatty acid synthesis and may therefore play a role in governing the total rate of fatty acid production. Possesses both acetoacetyl-ACP synthase and acetyl transacylase activities. Its substrate specificity determines the biosynthesis of branched-chain and/or straight-chain of fatty acids.</text>
</comment>
<dbReference type="NCBIfam" id="TIGR00747">
    <property type="entry name" value="fabH"/>
    <property type="match status" value="1"/>
</dbReference>
<keyword evidence="9 10" id="KW-0012">Acyltransferase</keyword>
<protein>
    <recommendedName>
        <fullName evidence="10">Beta-ketoacyl-[acyl-carrier-protein] synthase III</fullName>
        <shortName evidence="10">Beta-ketoacyl-ACP synthase III</shortName>
        <shortName evidence="10">KAS III</shortName>
        <ecNumber evidence="10">2.3.1.180</ecNumber>
    </recommendedName>
    <alternativeName>
        <fullName evidence="10">3-oxoacyl-[acyl-carrier-protein] synthase 3</fullName>
    </alternativeName>
    <alternativeName>
        <fullName evidence="10">3-oxoacyl-[acyl-carrier-protein] synthase III</fullName>
    </alternativeName>
</protein>
<comment type="subcellular location">
    <subcellularLocation>
        <location evidence="10">Cytoplasm</location>
    </subcellularLocation>
</comment>
<dbReference type="SUPFAM" id="SSF53901">
    <property type="entry name" value="Thiolase-like"/>
    <property type="match status" value="1"/>
</dbReference>
<comment type="catalytic activity">
    <reaction evidence="10">
        <text>malonyl-[ACP] + acetyl-CoA + H(+) = 3-oxobutanoyl-[ACP] + CO2 + CoA</text>
        <dbReference type="Rhea" id="RHEA:12080"/>
        <dbReference type="Rhea" id="RHEA-COMP:9623"/>
        <dbReference type="Rhea" id="RHEA-COMP:9625"/>
        <dbReference type="ChEBI" id="CHEBI:15378"/>
        <dbReference type="ChEBI" id="CHEBI:16526"/>
        <dbReference type="ChEBI" id="CHEBI:57287"/>
        <dbReference type="ChEBI" id="CHEBI:57288"/>
        <dbReference type="ChEBI" id="CHEBI:78449"/>
        <dbReference type="ChEBI" id="CHEBI:78450"/>
        <dbReference type="EC" id="2.3.1.180"/>
    </reaction>
</comment>
<dbReference type="InterPro" id="IPR004655">
    <property type="entry name" value="FabH"/>
</dbReference>
<comment type="subunit">
    <text evidence="10">Homodimer.</text>
</comment>
<comment type="domain">
    <text evidence="10">The last Arg residue of the ACP-binding site is essential for the weak association between ACP/AcpP and FabH.</text>
</comment>
<evidence type="ECO:0000259" key="11">
    <source>
        <dbReference type="Pfam" id="PF08541"/>
    </source>
</evidence>
<dbReference type="Pfam" id="PF08541">
    <property type="entry name" value="ACP_syn_III_C"/>
    <property type="match status" value="1"/>
</dbReference>
<accession>A0ABX8B8L2</accession>
<keyword evidence="2 10" id="KW-0963">Cytoplasm</keyword>
<dbReference type="HAMAP" id="MF_01815">
    <property type="entry name" value="FabH"/>
    <property type="match status" value="1"/>
</dbReference>
<dbReference type="InterPro" id="IPR013751">
    <property type="entry name" value="ACP_syn_III_N"/>
</dbReference>
<evidence type="ECO:0000256" key="2">
    <source>
        <dbReference type="ARBA" id="ARBA00022490"/>
    </source>
</evidence>
<feature type="active site" evidence="10">
    <location>
        <position position="115"/>
    </location>
</feature>
<dbReference type="PANTHER" id="PTHR34069:SF2">
    <property type="entry name" value="BETA-KETOACYL-[ACYL-CARRIER-PROTEIN] SYNTHASE III"/>
    <property type="match status" value="1"/>
</dbReference>
<gene>
    <name evidence="10" type="primary">fabH</name>
    <name evidence="13" type="ORF">J8C06_06515</name>
</gene>
<dbReference type="InterPro" id="IPR016039">
    <property type="entry name" value="Thiolase-like"/>
</dbReference>
<name>A0ABX8B8L2_9BACT</name>
<keyword evidence="7 10" id="KW-0275">Fatty acid biosynthesis</keyword>
<proteinExistence type="inferred from homology"/>
<feature type="region of interest" description="ACP-binding" evidence="10">
    <location>
        <begin position="256"/>
        <end position="260"/>
    </location>
</feature>
<evidence type="ECO:0000259" key="12">
    <source>
        <dbReference type="Pfam" id="PF08545"/>
    </source>
</evidence>
<dbReference type="EMBL" id="CP072648">
    <property type="protein sequence ID" value="QUW02024.1"/>
    <property type="molecule type" value="Genomic_DNA"/>
</dbReference>
<evidence type="ECO:0000313" key="14">
    <source>
        <dbReference type="Proteomes" id="UP000676506"/>
    </source>
</evidence>
<evidence type="ECO:0000256" key="1">
    <source>
        <dbReference type="ARBA" id="ARBA00008642"/>
    </source>
</evidence>
<evidence type="ECO:0000256" key="10">
    <source>
        <dbReference type="HAMAP-Rule" id="MF_01815"/>
    </source>
</evidence>
<keyword evidence="8 10" id="KW-0511">Multifunctional enzyme</keyword>
<dbReference type="CDD" id="cd00830">
    <property type="entry name" value="KAS_III"/>
    <property type="match status" value="1"/>
</dbReference>
<feature type="domain" description="Beta-ketoacyl-[acyl-carrier-protein] synthase III C-terminal" evidence="11">
    <location>
        <begin position="239"/>
        <end position="328"/>
    </location>
</feature>
<reference evidence="13 14" key="1">
    <citation type="submission" date="2021-03" db="EMBL/GenBank/DDBJ databases">
        <title>Genomic and phenotypic characterization of Chloracidobacterium isolates provides evidence for multiple species.</title>
        <authorList>
            <person name="Saini M.K."/>
            <person name="Costas A.M.G."/>
            <person name="Tank M."/>
            <person name="Bryant D.A."/>
        </authorList>
    </citation>
    <scope>NUCLEOTIDE SEQUENCE [LARGE SCALE GENOMIC DNA]</scope>
    <source>
        <strain evidence="13 14">BV2-C</strain>
    </source>
</reference>
<evidence type="ECO:0000256" key="4">
    <source>
        <dbReference type="ARBA" id="ARBA00022679"/>
    </source>
</evidence>